<accession>A0A226EZF5</accession>
<protein>
    <submittedName>
        <fullName evidence="2">Allatotropin</fullName>
    </submittedName>
</protein>
<dbReference type="OrthoDB" id="6101901at2759"/>
<evidence type="ECO:0000313" key="3">
    <source>
        <dbReference type="Proteomes" id="UP000198287"/>
    </source>
</evidence>
<dbReference type="PROSITE" id="PS00018">
    <property type="entry name" value="EF_HAND_1"/>
    <property type="match status" value="1"/>
</dbReference>
<comment type="caution">
    <text evidence="2">The sequence shown here is derived from an EMBL/GenBank/DDBJ whole genome shotgun (WGS) entry which is preliminary data.</text>
</comment>
<evidence type="ECO:0000256" key="1">
    <source>
        <dbReference type="SAM" id="SignalP"/>
    </source>
</evidence>
<feature type="signal peptide" evidence="1">
    <location>
        <begin position="1"/>
        <end position="24"/>
    </location>
</feature>
<dbReference type="Proteomes" id="UP000198287">
    <property type="component" value="Unassembled WGS sequence"/>
</dbReference>
<organism evidence="2 3">
    <name type="scientific">Folsomia candida</name>
    <name type="common">Springtail</name>
    <dbReference type="NCBI Taxonomy" id="158441"/>
    <lineage>
        <taxon>Eukaryota</taxon>
        <taxon>Metazoa</taxon>
        <taxon>Ecdysozoa</taxon>
        <taxon>Arthropoda</taxon>
        <taxon>Hexapoda</taxon>
        <taxon>Collembola</taxon>
        <taxon>Entomobryomorpha</taxon>
        <taxon>Isotomoidea</taxon>
        <taxon>Isotomidae</taxon>
        <taxon>Proisotominae</taxon>
        <taxon>Folsomia</taxon>
    </lineage>
</organism>
<gene>
    <name evidence="2" type="ORF">Fcan01_03758</name>
</gene>
<evidence type="ECO:0000313" key="2">
    <source>
        <dbReference type="EMBL" id="OXA62537.1"/>
    </source>
</evidence>
<name>A0A226EZF5_FOLCA</name>
<dbReference type="InterPro" id="IPR018247">
    <property type="entry name" value="EF_Hand_1_Ca_BS"/>
</dbReference>
<sequence length="133" mass="14638">MSKTVQYVLVCWLLTLAVVACSTATRTGYPRSNRGFKSQGLSTARGFGKRDPGLSLGQGVFAGLQQPGQQQQANVEGLLSPNFDLTRASYPNSWLIEELQNNPEAAKLIVDKVIDENGDGELTPDELFRRIYF</sequence>
<dbReference type="OMA" id="MASTWFA"/>
<dbReference type="AlphaFoldDB" id="A0A226EZF5"/>
<keyword evidence="3" id="KW-1185">Reference proteome</keyword>
<feature type="chain" id="PRO_5012081822" evidence="1">
    <location>
        <begin position="25"/>
        <end position="133"/>
    </location>
</feature>
<dbReference type="EMBL" id="LNIX01000001">
    <property type="protein sequence ID" value="OXA62537.1"/>
    <property type="molecule type" value="Genomic_DNA"/>
</dbReference>
<dbReference type="PROSITE" id="PS51257">
    <property type="entry name" value="PROKAR_LIPOPROTEIN"/>
    <property type="match status" value="1"/>
</dbReference>
<proteinExistence type="predicted"/>
<reference evidence="2 3" key="1">
    <citation type="submission" date="2015-12" db="EMBL/GenBank/DDBJ databases">
        <title>The genome of Folsomia candida.</title>
        <authorList>
            <person name="Faddeeva A."/>
            <person name="Derks M.F."/>
            <person name="Anvar Y."/>
            <person name="Smit S."/>
            <person name="Van Straalen N."/>
            <person name="Roelofs D."/>
        </authorList>
    </citation>
    <scope>NUCLEOTIDE SEQUENCE [LARGE SCALE GENOMIC DNA]</scope>
    <source>
        <strain evidence="2 3">VU population</strain>
        <tissue evidence="2">Whole body</tissue>
    </source>
</reference>
<keyword evidence="1" id="KW-0732">Signal</keyword>